<dbReference type="CDD" id="cd02696">
    <property type="entry name" value="MurNAc-LAA"/>
    <property type="match status" value="1"/>
</dbReference>
<keyword evidence="6" id="KW-1185">Reference proteome</keyword>
<dbReference type="GO" id="GO:0030288">
    <property type="term" value="C:outer membrane-bounded periplasmic space"/>
    <property type="evidence" value="ECO:0007669"/>
    <property type="project" value="TreeGrafter"/>
</dbReference>
<dbReference type="PANTHER" id="PTHR30404:SF0">
    <property type="entry name" value="N-ACETYLMURAMOYL-L-ALANINE AMIDASE AMIC"/>
    <property type="match status" value="1"/>
</dbReference>
<evidence type="ECO:0000313" key="6">
    <source>
        <dbReference type="Proteomes" id="UP000183988"/>
    </source>
</evidence>
<accession>A0A1M5J780</accession>
<dbReference type="Pfam" id="PF08239">
    <property type="entry name" value="SH3_3"/>
    <property type="match status" value="1"/>
</dbReference>
<dbReference type="Gene3D" id="2.30.30.40">
    <property type="entry name" value="SH3 Domains"/>
    <property type="match status" value="1"/>
</dbReference>
<evidence type="ECO:0000259" key="4">
    <source>
        <dbReference type="PROSITE" id="PS51781"/>
    </source>
</evidence>
<dbReference type="STRING" id="930117.SAMN05216225_102838"/>
<evidence type="ECO:0000256" key="2">
    <source>
        <dbReference type="ARBA" id="ARBA00023316"/>
    </source>
</evidence>
<dbReference type="GO" id="GO:0009253">
    <property type="term" value="P:peptidoglycan catabolic process"/>
    <property type="evidence" value="ECO:0007669"/>
    <property type="project" value="InterPro"/>
</dbReference>
<evidence type="ECO:0000256" key="3">
    <source>
        <dbReference type="SAM" id="SignalP"/>
    </source>
</evidence>
<sequence length="344" mass="38986">MMRKNMKNIMITGIVLLICTFASSLTASADSNGSLFEVDASLLNMRSGPTHEAPIVGQLEDGDQLRTFEEQNGWVKTFFAGEPVWVNSEYLKLIKEDHNKEDENIEDSNSISKTVEEQVEKENDVIFSSSEPIFIDLPKDYEFFLESREVKISEHAVTVTKEILEDYHIVLDAGHGGHDSGGTNNGLKEKDLTIKTASVIGEMLEEKGAKVSYTREESDKEFISLQERVKMSNKLDADAFISLHYDWFDDPNANGIGTYFYHNNNKSLDLAKSVHSSLIHHVDMKDRGVRNVPYYVLRNNQEPAILLELGFISNPNNFEVIQKDEYREKVAEAITNGLIEYFSK</sequence>
<dbReference type="InterPro" id="IPR003646">
    <property type="entry name" value="SH3-like_bac-type"/>
</dbReference>
<feature type="domain" description="SH3b" evidence="4">
    <location>
        <begin position="26"/>
        <end position="95"/>
    </location>
</feature>
<protein>
    <submittedName>
        <fullName evidence="5">N-acetylmuramoyl-L-alanine amidase</fullName>
    </submittedName>
</protein>
<dbReference type="SMART" id="SM00287">
    <property type="entry name" value="SH3b"/>
    <property type="match status" value="1"/>
</dbReference>
<gene>
    <name evidence="5" type="ORF">SAMN05216225_102838</name>
</gene>
<dbReference type="SUPFAM" id="SSF53187">
    <property type="entry name" value="Zn-dependent exopeptidases"/>
    <property type="match status" value="1"/>
</dbReference>
<dbReference type="Pfam" id="PF01520">
    <property type="entry name" value="Amidase_3"/>
    <property type="match status" value="1"/>
</dbReference>
<organism evidence="5 6">
    <name type="scientific">Ornithinibacillus halophilus</name>
    <dbReference type="NCBI Taxonomy" id="930117"/>
    <lineage>
        <taxon>Bacteria</taxon>
        <taxon>Bacillati</taxon>
        <taxon>Bacillota</taxon>
        <taxon>Bacilli</taxon>
        <taxon>Bacillales</taxon>
        <taxon>Bacillaceae</taxon>
        <taxon>Ornithinibacillus</taxon>
    </lineage>
</organism>
<feature type="signal peptide" evidence="3">
    <location>
        <begin position="1"/>
        <end position="29"/>
    </location>
</feature>
<dbReference type="Gene3D" id="3.40.630.40">
    <property type="entry name" value="Zn-dependent exopeptidases"/>
    <property type="match status" value="1"/>
</dbReference>
<dbReference type="InterPro" id="IPR002508">
    <property type="entry name" value="MurNAc-LAA_cat"/>
</dbReference>
<proteinExistence type="predicted"/>
<dbReference type="PROSITE" id="PS51781">
    <property type="entry name" value="SH3B"/>
    <property type="match status" value="1"/>
</dbReference>
<dbReference type="InterPro" id="IPR050695">
    <property type="entry name" value="N-acetylmuramoyl_amidase_3"/>
</dbReference>
<dbReference type="GO" id="GO:0008745">
    <property type="term" value="F:N-acetylmuramoyl-L-alanine amidase activity"/>
    <property type="evidence" value="ECO:0007669"/>
    <property type="project" value="InterPro"/>
</dbReference>
<evidence type="ECO:0000256" key="1">
    <source>
        <dbReference type="ARBA" id="ARBA00022801"/>
    </source>
</evidence>
<reference evidence="5 6" key="1">
    <citation type="submission" date="2016-11" db="EMBL/GenBank/DDBJ databases">
        <authorList>
            <person name="Jaros S."/>
            <person name="Januszkiewicz K."/>
            <person name="Wedrychowicz H."/>
        </authorList>
    </citation>
    <scope>NUCLEOTIDE SEQUENCE [LARGE SCALE GENOMIC DNA]</scope>
    <source>
        <strain evidence="5 6">IBRC-M 10683</strain>
    </source>
</reference>
<dbReference type="Proteomes" id="UP000183988">
    <property type="component" value="Unassembled WGS sequence"/>
</dbReference>
<dbReference type="GO" id="GO:0071555">
    <property type="term" value="P:cell wall organization"/>
    <property type="evidence" value="ECO:0007669"/>
    <property type="project" value="UniProtKB-KW"/>
</dbReference>
<keyword evidence="3" id="KW-0732">Signal</keyword>
<dbReference type="AlphaFoldDB" id="A0A1M5J780"/>
<dbReference type="PANTHER" id="PTHR30404">
    <property type="entry name" value="N-ACETYLMURAMOYL-L-ALANINE AMIDASE"/>
    <property type="match status" value="1"/>
</dbReference>
<name>A0A1M5J780_9BACI</name>
<dbReference type="RefSeq" id="WP_072891048.1">
    <property type="nucleotide sequence ID" value="NZ_FQVW01000028.1"/>
</dbReference>
<feature type="chain" id="PRO_5012319037" evidence="3">
    <location>
        <begin position="30"/>
        <end position="344"/>
    </location>
</feature>
<evidence type="ECO:0000313" key="5">
    <source>
        <dbReference type="EMBL" id="SHG36418.1"/>
    </source>
</evidence>
<keyword evidence="1" id="KW-0378">Hydrolase</keyword>
<dbReference type="EMBL" id="FQVW01000028">
    <property type="protein sequence ID" value="SHG36418.1"/>
    <property type="molecule type" value="Genomic_DNA"/>
</dbReference>
<dbReference type="SMART" id="SM00646">
    <property type="entry name" value="Ami_3"/>
    <property type="match status" value="1"/>
</dbReference>
<keyword evidence="2" id="KW-0961">Cell wall biogenesis/degradation</keyword>